<dbReference type="PROSITE" id="PS50011">
    <property type="entry name" value="PROTEIN_KINASE_DOM"/>
    <property type="match status" value="1"/>
</dbReference>
<dbReference type="InterPro" id="IPR008271">
    <property type="entry name" value="Ser/Thr_kinase_AS"/>
</dbReference>
<keyword evidence="5" id="KW-0418">Kinase</keyword>
<dbReference type="AlphaFoldDB" id="A0A1I8AFZ6"/>
<keyword evidence="9" id="KW-1185">Reference proteome</keyword>
<dbReference type="Proteomes" id="UP000095287">
    <property type="component" value="Unplaced"/>
</dbReference>
<dbReference type="GO" id="GO:0035556">
    <property type="term" value="P:intracellular signal transduction"/>
    <property type="evidence" value="ECO:0007669"/>
    <property type="project" value="UniProtKB-ARBA"/>
</dbReference>
<keyword evidence="6" id="KW-0067">ATP-binding</keyword>
<name>A0A1I8AFZ6_9BILA</name>
<keyword evidence="4" id="KW-0547">Nucleotide-binding</keyword>
<proteinExistence type="inferred from homology"/>
<evidence type="ECO:0000313" key="10">
    <source>
        <dbReference type="WBParaSite" id="L893_g510.t1"/>
    </source>
</evidence>
<dbReference type="Pfam" id="PF00069">
    <property type="entry name" value="Pkinase"/>
    <property type="match status" value="1"/>
</dbReference>
<protein>
    <submittedName>
        <fullName evidence="10">Protein kinase domain-containing protein</fullName>
    </submittedName>
</protein>
<evidence type="ECO:0000256" key="2">
    <source>
        <dbReference type="ARBA" id="ARBA00022527"/>
    </source>
</evidence>
<evidence type="ECO:0000256" key="3">
    <source>
        <dbReference type="ARBA" id="ARBA00022679"/>
    </source>
</evidence>
<dbReference type="SMART" id="SM00220">
    <property type="entry name" value="S_TKc"/>
    <property type="match status" value="1"/>
</dbReference>
<feature type="domain" description="Protein kinase" evidence="8">
    <location>
        <begin position="271"/>
        <end position="541"/>
    </location>
</feature>
<dbReference type="PANTHER" id="PTHR48016">
    <property type="entry name" value="MAP KINASE KINASE KINASE SSK2-RELATED-RELATED"/>
    <property type="match status" value="1"/>
</dbReference>
<evidence type="ECO:0000256" key="5">
    <source>
        <dbReference type="ARBA" id="ARBA00022777"/>
    </source>
</evidence>
<accession>A0A1I8AFZ6</accession>
<organism evidence="9 10">
    <name type="scientific">Steinernema glaseri</name>
    <dbReference type="NCBI Taxonomy" id="37863"/>
    <lineage>
        <taxon>Eukaryota</taxon>
        <taxon>Metazoa</taxon>
        <taxon>Ecdysozoa</taxon>
        <taxon>Nematoda</taxon>
        <taxon>Chromadorea</taxon>
        <taxon>Rhabditida</taxon>
        <taxon>Tylenchina</taxon>
        <taxon>Panagrolaimomorpha</taxon>
        <taxon>Strongyloidoidea</taxon>
        <taxon>Steinernematidae</taxon>
        <taxon>Steinernema</taxon>
    </lineage>
</organism>
<feature type="region of interest" description="Disordered" evidence="7">
    <location>
        <begin position="188"/>
        <end position="220"/>
    </location>
</feature>
<keyword evidence="2" id="KW-0723">Serine/threonine-protein kinase</keyword>
<evidence type="ECO:0000259" key="8">
    <source>
        <dbReference type="PROSITE" id="PS50011"/>
    </source>
</evidence>
<dbReference type="InterPro" id="IPR011009">
    <property type="entry name" value="Kinase-like_dom_sf"/>
</dbReference>
<keyword evidence="3" id="KW-0808">Transferase</keyword>
<dbReference type="PROSITE" id="PS00108">
    <property type="entry name" value="PROTEIN_KINASE_ST"/>
    <property type="match status" value="1"/>
</dbReference>
<reference evidence="10" key="1">
    <citation type="submission" date="2016-11" db="UniProtKB">
        <authorList>
            <consortium name="WormBaseParasite"/>
        </authorList>
    </citation>
    <scope>IDENTIFICATION</scope>
</reference>
<evidence type="ECO:0000256" key="7">
    <source>
        <dbReference type="SAM" id="MobiDB-lite"/>
    </source>
</evidence>
<dbReference type="SUPFAM" id="SSF56112">
    <property type="entry name" value="Protein kinase-like (PK-like)"/>
    <property type="match status" value="1"/>
</dbReference>
<evidence type="ECO:0000256" key="6">
    <source>
        <dbReference type="ARBA" id="ARBA00022840"/>
    </source>
</evidence>
<dbReference type="PANTHER" id="PTHR48016:SF32">
    <property type="entry name" value="MITOGEN-ACTIVATED PROTEIN KINASE KINASE KINASE 4"/>
    <property type="match status" value="1"/>
</dbReference>
<comment type="similarity">
    <text evidence="1">Belongs to the protein kinase superfamily. STE Ser/Thr protein kinase family. MAP kinase kinase kinase subfamily.</text>
</comment>
<dbReference type="WBParaSite" id="L893_g510.t1">
    <property type="protein sequence ID" value="L893_g510.t1"/>
    <property type="gene ID" value="L893_g510"/>
</dbReference>
<dbReference type="GO" id="GO:0004674">
    <property type="term" value="F:protein serine/threonine kinase activity"/>
    <property type="evidence" value="ECO:0007669"/>
    <property type="project" value="UniProtKB-KW"/>
</dbReference>
<dbReference type="InterPro" id="IPR050538">
    <property type="entry name" value="MAP_kinase_kinase_kinase"/>
</dbReference>
<evidence type="ECO:0000256" key="1">
    <source>
        <dbReference type="ARBA" id="ARBA00006529"/>
    </source>
</evidence>
<evidence type="ECO:0000313" key="9">
    <source>
        <dbReference type="Proteomes" id="UP000095287"/>
    </source>
</evidence>
<dbReference type="InterPro" id="IPR000719">
    <property type="entry name" value="Prot_kinase_dom"/>
</dbReference>
<dbReference type="Gene3D" id="1.10.510.10">
    <property type="entry name" value="Transferase(Phosphotransferase) domain 1"/>
    <property type="match status" value="1"/>
</dbReference>
<evidence type="ECO:0000256" key="4">
    <source>
        <dbReference type="ARBA" id="ARBA00022741"/>
    </source>
</evidence>
<sequence>MRCVLPSCRKSFEEIFADKPDRMELSHDFCSLYDYLEEKLDDSRRKAIEICSEIWLYVDEIKTSVGQGITGDRDNEIRTLRDTLLQSYKLAFEFTKEVGKLIPASGGAGFAESLVTYVEQWERFLAEMINKEQPISTTFWADEAFNCILLGYRKYARFLSTEKIATLERSINNLIDIYKASSTSTANAWNGHSRHPSQSKSPAEKLPNFQAQSPENKPMKPADRFLLECSRLDAARDSRLFNESKIGNMTQYQREPSKYFKTERKAPFRWQCFEKCLGRGQQGSVHVVFDQDNERLLAMKRVLIEYNDEEQLQRLVLEVENLRNLDHRNLVKYYGVEECMMIFMEYCHEGTLERVCRERLDLTYVRRYTHQLLSAVEYIHSKNIVHRDIKPANIFLNRQDILKLGDFGCSFRLASGSTIIGEIQEHIGTACYMAPEIATRGGEIHTSDPADGTIQKVLYYGYGRAVDIWSTGCVVLEMLTGKRPYHHLKSDFQIYYALGTGKLPEIPPGLNELTMHFLSKCLVTDPNRRATAHDLLADAFANIQLKE</sequence>
<dbReference type="GO" id="GO:0005524">
    <property type="term" value="F:ATP binding"/>
    <property type="evidence" value="ECO:0007669"/>
    <property type="project" value="UniProtKB-KW"/>
</dbReference>